<sequence length="335" mass="36440">MRQLQEAENKAREQQAAFDDLGLAADELALLRHHAATARELGPGNAWVEQVARELVPQLGREHRFLMHFVLSFAALHLARLQPDQLPRWAAAADQHLAGGLRGVAQVLPALSPANCHAVYVSACFVCFCAFAGGPRRGECLLFGTHDDGDDDSGAAFLLLMRGVRQIVEAVGEEAVFSGLLRACPRPERADLPAGQGLHRPRRVEWAGPVGRLRAFVDSSADACADAVLRAVDDLARCFGDTCGDGAGGARPQEQAILAWLFRISTQDRFVECLRQERPLALLVLAHFAVLLRMLDHVWFMAGWAGHILAAVRDIIGGQYGEQLAWPMQEVGVPA</sequence>
<gene>
    <name evidence="1" type="primary">g2006</name>
    <name evidence="1" type="ORF">NpPPO83_00002006</name>
</gene>
<accession>A0ACB5SKI4</accession>
<dbReference type="EMBL" id="BSXG01000119">
    <property type="protein sequence ID" value="GME45410.1"/>
    <property type="molecule type" value="Genomic_DNA"/>
</dbReference>
<reference evidence="1" key="1">
    <citation type="submission" date="2024-09" db="EMBL/GenBank/DDBJ databases">
        <title>Draft Genome Sequences of Neofusicoccum parvum.</title>
        <authorList>
            <person name="Ashida A."/>
            <person name="Camagna M."/>
            <person name="Tanaka A."/>
            <person name="Takemoto D."/>
        </authorList>
    </citation>
    <scope>NUCLEOTIDE SEQUENCE</scope>
    <source>
        <strain evidence="1">PPO83</strain>
    </source>
</reference>
<proteinExistence type="predicted"/>
<evidence type="ECO:0000313" key="2">
    <source>
        <dbReference type="Proteomes" id="UP001165186"/>
    </source>
</evidence>
<keyword evidence="2" id="KW-1185">Reference proteome</keyword>
<organism evidence="1 2">
    <name type="scientific">Neofusicoccum parvum</name>
    <dbReference type="NCBI Taxonomy" id="310453"/>
    <lineage>
        <taxon>Eukaryota</taxon>
        <taxon>Fungi</taxon>
        <taxon>Dikarya</taxon>
        <taxon>Ascomycota</taxon>
        <taxon>Pezizomycotina</taxon>
        <taxon>Dothideomycetes</taxon>
        <taxon>Dothideomycetes incertae sedis</taxon>
        <taxon>Botryosphaeriales</taxon>
        <taxon>Botryosphaeriaceae</taxon>
        <taxon>Neofusicoccum</taxon>
    </lineage>
</organism>
<dbReference type="Proteomes" id="UP001165186">
    <property type="component" value="Unassembled WGS sequence"/>
</dbReference>
<protein>
    <submittedName>
        <fullName evidence="1">C6 finger domain-containing protein</fullName>
    </submittedName>
</protein>
<comment type="caution">
    <text evidence="1">The sequence shown here is derived from an EMBL/GenBank/DDBJ whole genome shotgun (WGS) entry which is preliminary data.</text>
</comment>
<evidence type="ECO:0000313" key="1">
    <source>
        <dbReference type="EMBL" id="GME45410.1"/>
    </source>
</evidence>
<name>A0ACB5SKI4_9PEZI</name>